<dbReference type="Pfam" id="PF00027">
    <property type="entry name" value="cNMP_binding"/>
    <property type="match status" value="1"/>
</dbReference>
<dbReference type="RefSeq" id="WP_169533688.1">
    <property type="nucleotide sequence ID" value="NZ_JABBGH010000004.1"/>
</dbReference>
<dbReference type="CDD" id="cd00038">
    <property type="entry name" value="CAP_ED"/>
    <property type="match status" value="1"/>
</dbReference>
<dbReference type="AlphaFoldDB" id="A0A7Y0AIJ6"/>
<accession>A0A7Y0AIJ6</accession>
<evidence type="ECO:0000313" key="3">
    <source>
        <dbReference type="Proteomes" id="UP000559626"/>
    </source>
</evidence>
<dbReference type="EMBL" id="JABBGH010000004">
    <property type="protein sequence ID" value="NML67987.1"/>
    <property type="molecule type" value="Genomic_DNA"/>
</dbReference>
<comment type="caution">
    <text evidence="2">The sequence shown here is derived from an EMBL/GenBank/DDBJ whole genome shotgun (WGS) entry which is preliminary data.</text>
</comment>
<evidence type="ECO:0000259" key="1">
    <source>
        <dbReference type="Pfam" id="PF00027"/>
    </source>
</evidence>
<dbReference type="Proteomes" id="UP000559626">
    <property type="component" value="Unassembled WGS sequence"/>
</dbReference>
<proteinExistence type="predicted"/>
<dbReference type="Gene3D" id="2.60.120.10">
    <property type="entry name" value="Jelly Rolls"/>
    <property type="match status" value="1"/>
</dbReference>
<evidence type="ECO:0000313" key="2">
    <source>
        <dbReference type="EMBL" id="NML67987.1"/>
    </source>
</evidence>
<organism evidence="2 3">
    <name type="scientific">Hymenobacter polaris</name>
    <dbReference type="NCBI Taxonomy" id="2682546"/>
    <lineage>
        <taxon>Bacteria</taxon>
        <taxon>Pseudomonadati</taxon>
        <taxon>Bacteroidota</taxon>
        <taxon>Cytophagia</taxon>
        <taxon>Cytophagales</taxon>
        <taxon>Hymenobacteraceae</taxon>
        <taxon>Hymenobacter</taxon>
    </lineage>
</organism>
<gene>
    <name evidence="2" type="ORF">HHL22_22535</name>
</gene>
<dbReference type="InterPro" id="IPR018490">
    <property type="entry name" value="cNMP-bd_dom_sf"/>
</dbReference>
<keyword evidence="3" id="KW-1185">Reference proteome</keyword>
<dbReference type="InterPro" id="IPR014710">
    <property type="entry name" value="RmlC-like_jellyroll"/>
</dbReference>
<name>A0A7Y0AIJ6_9BACT</name>
<dbReference type="InterPro" id="IPR000595">
    <property type="entry name" value="cNMP-bd_dom"/>
</dbReference>
<protein>
    <submittedName>
        <fullName evidence="2">Crp/Fnr family transcriptional regulator</fullName>
    </submittedName>
</protein>
<reference evidence="2 3" key="1">
    <citation type="submission" date="2020-04" db="EMBL/GenBank/DDBJ databases">
        <title>Hymenobacter polaris sp. nov., isolated from Arctic soil.</title>
        <authorList>
            <person name="Dahal R.H."/>
        </authorList>
    </citation>
    <scope>NUCLEOTIDE SEQUENCE [LARGE SCALE GENOMIC DNA]</scope>
    <source>
        <strain evidence="2 3">RP-2-7</strain>
    </source>
</reference>
<feature type="domain" description="Cyclic nucleotide-binding" evidence="1">
    <location>
        <begin position="38"/>
        <end position="116"/>
    </location>
</feature>
<dbReference type="SUPFAM" id="SSF51206">
    <property type="entry name" value="cAMP-binding domain-like"/>
    <property type="match status" value="1"/>
</dbReference>
<sequence>MYTAILANVARYVALTAAEQQAFTNQLQPQHVARHGLLQPAGPPVRYLAFVVRGCVRTYTTDARGREHVLAFAPEGWWSSNFTSALSAPRAYLSLQALEDTEVLLLRLDQLEELCLQVPKFERFFRLLFQNGYLLAQRRLTARAHLSAEARYARFCRHYPQLHQRVALKHIASFLGITPEFLSTLRGRQV</sequence>